<dbReference type="Proteomes" id="UP000183952">
    <property type="component" value="Unassembled WGS sequence"/>
</dbReference>
<feature type="coiled-coil region" evidence="1">
    <location>
        <begin position="82"/>
        <end position="221"/>
    </location>
</feature>
<keyword evidence="1" id="KW-0175">Coiled coil</keyword>
<accession>A0A1M6J1W5</accession>
<dbReference type="EMBL" id="FRAD01000003">
    <property type="protein sequence ID" value="SHJ40581.1"/>
    <property type="molecule type" value="Genomic_DNA"/>
</dbReference>
<sequence>MSDTIFSVRIDEEIKNAFTNMAKEAGINNKEFMEQLISLYNLNRVTMNSVIDTESDISELQNISRRMVDIFSNLIAKMDLTVNECKRNKEDIIAQSEKLKEHHKEELKEAEEKASQLKHTIEELRKENDNLKKQIENNHENSASIKSLNKMQEEKLLELEGKLMEDEKQLESMELMKKRWEALKGENDELKNIVENYRINVEELNKKIQVLNKENADMSQQFEENYNNKLSLAIEKVELNKNREILQLKEDKYNELLRIQKEYSEKILSLTEENRLYQETIRKITEKAK</sequence>
<evidence type="ECO:0000256" key="1">
    <source>
        <dbReference type="SAM" id="Coils"/>
    </source>
</evidence>
<evidence type="ECO:0000313" key="2">
    <source>
        <dbReference type="EMBL" id="SHJ40581.1"/>
    </source>
</evidence>
<protein>
    <submittedName>
        <fullName evidence="2">Uncharacterized protein</fullName>
    </submittedName>
</protein>
<name>A0A1M6J1W5_9CLOT</name>
<proteinExistence type="predicted"/>
<dbReference type="AlphaFoldDB" id="A0A1M6J1W5"/>
<keyword evidence="3" id="KW-1185">Reference proteome</keyword>
<reference evidence="2 3" key="1">
    <citation type="submission" date="2016-11" db="EMBL/GenBank/DDBJ databases">
        <authorList>
            <person name="Jaros S."/>
            <person name="Januszkiewicz K."/>
            <person name="Wedrychowicz H."/>
        </authorList>
    </citation>
    <scope>NUCLEOTIDE SEQUENCE [LARGE SCALE GENOMIC DNA]</scope>
    <source>
        <strain evidence="2 3">DSM 3090</strain>
    </source>
</reference>
<organism evidence="2 3">
    <name type="scientific">Hathewaya proteolytica DSM 3090</name>
    <dbReference type="NCBI Taxonomy" id="1121331"/>
    <lineage>
        <taxon>Bacteria</taxon>
        <taxon>Bacillati</taxon>
        <taxon>Bacillota</taxon>
        <taxon>Clostridia</taxon>
        <taxon>Eubacteriales</taxon>
        <taxon>Clostridiaceae</taxon>
        <taxon>Hathewaya</taxon>
    </lineage>
</organism>
<dbReference type="OrthoDB" id="1902246at2"/>
<gene>
    <name evidence="2" type="ORF">SAMN02745248_00008</name>
</gene>
<evidence type="ECO:0000313" key="3">
    <source>
        <dbReference type="Proteomes" id="UP000183952"/>
    </source>
</evidence>
<dbReference type="RefSeq" id="WP_072900928.1">
    <property type="nucleotide sequence ID" value="NZ_FRAD01000003.1"/>
</dbReference>